<dbReference type="PANTHER" id="PTHR31150">
    <property type="entry name" value="EXPRESSED PROTEIN"/>
    <property type="match status" value="1"/>
</dbReference>
<dbReference type="PROSITE" id="PS50089">
    <property type="entry name" value="ZF_RING_2"/>
    <property type="match status" value="1"/>
</dbReference>
<evidence type="ECO:0000313" key="5">
    <source>
        <dbReference type="Proteomes" id="UP000027120"/>
    </source>
</evidence>
<dbReference type="Proteomes" id="UP000027120">
    <property type="component" value="Unassembled WGS sequence"/>
</dbReference>
<feature type="compositionally biased region" description="Polar residues" evidence="2">
    <location>
        <begin position="9"/>
        <end position="18"/>
    </location>
</feature>
<feature type="region of interest" description="Disordered" evidence="2">
    <location>
        <begin position="339"/>
        <end position="358"/>
    </location>
</feature>
<accession>A0A067EJL0</accession>
<reference evidence="4 5" key="1">
    <citation type="submission" date="2014-04" db="EMBL/GenBank/DDBJ databases">
        <authorList>
            <consortium name="International Citrus Genome Consortium"/>
            <person name="Gmitter F."/>
            <person name="Chen C."/>
            <person name="Farmerie W."/>
            <person name="Harkins T."/>
            <person name="Desany B."/>
            <person name="Mohiuddin M."/>
            <person name="Kodira C."/>
            <person name="Borodovsky M."/>
            <person name="Lomsadze A."/>
            <person name="Burns P."/>
            <person name="Jenkins J."/>
            <person name="Prochnik S."/>
            <person name="Shu S."/>
            <person name="Chapman J."/>
            <person name="Pitluck S."/>
            <person name="Schmutz J."/>
            <person name="Rokhsar D."/>
        </authorList>
    </citation>
    <scope>NUCLEOTIDE SEQUENCE</scope>
</reference>
<keyword evidence="1" id="KW-0479">Metal-binding</keyword>
<keyword evidence="5" id="KW-1185">Reference proteome</keyword>
<evidence type="ECO:0000256" key="2">
    <source>
        <dbReference type="SAM" id="MobiDB-lite"/>
    </source>
</evidence>
<feature type="region of interest" description="Disordered" evidence="2">
    <location>
        <begin position="617"/>
        <end position="647"/>
    </location>
</feature>
<evidence type="ECO:0000313" key="4">
    <source>
        <dbReference type="EMBL" id="KDO55364.1"/>
    </source>
</evidence>
<dbReference type="eggNOG" id="ENOG502S4X8">
    <property type="taxonomic scope" value="Eukaryota"/>
</dbReference>
<feature type="region of interest" description="Disordered" evidence="2">
    <location>
        <begin position="522"/>
        <end position="573"/>
    </location>
</feature>
<feature type="compositionally biased region" description="Polar residues" evidence="2">
    <location>
        <begin position="342"/>
        <end position="356"/>
    </location>
</feature>
<sequence length="760" mass="81463">MGDQKSNSEDSTGTSAFVQTDEDVGLLRMQNEKVGLVGISDDHTHDRAELSHEDSTNVLSCSRDIREMRNNGNGVTDAVQSTYPEKVNDNLPSLGVGDSSDAISESKGPHRTMRAAIPKLSMIRGQISDGNPSNPGFNAGFSGFAKKADGISSLVHNVGISSSFAQNMDAHSSTVQNESEFFYPAQNMHDWTLNKNVDFIPGFGGNMGATFQIVDSNTGFPGLQFQVYQNNPVQTVEDGFFPERKRLRLPGQQLPAYQDSPVQTVGKRLFPERIGLQLPDLNIPDTKGSAAQGQVMPVARGGGLAQASDVPTGSSHMRYPTQFPPITHPIQRMTRFIKPSTHKSNSGPSQAASSLTPVPLMPVPPQAKTATSLSPLPGTVAFIQPAFQSTTLPSQVQTAHPPSSLAKEIPLLHVSKDLNFPDNKGSAAQVVQGQVLRVARESGPAQGFNVPVGLSQMIYATRFPPIACPTQCSTRLVTHQSISESAQAAPSVNQATQIYPVQPQVQAAASFTHLSRTAAFLQPASQSTTVPTLAETVHPPPPMGKEKPPPRASKGKSKINVPTRPPGQGISDARASGLVQTSNAASVGPGQKRCAIRAPSIASPGQRRATIHSSVLASAQTGSPLTRRSQTAPVPPQAPTAASFPSFPRTADFLRTLSQSRYPLPHPLQTAHPYSQMAREIRLRLPQDSNRFPQPIGYKCDLCNRDLSFASEGQILQPGVRPSTAVLPCGHHFHDYCLQQITPADQTDNPPCIHCDMHET</sequence>
<dbReference type="PaxDb" id="2711-XP_006493462.1"/>
<feature type="compositionally biased region" description="Polar residues" evidence="2">
    <location>
        <begin position="617"/>
        <end position="629"/>
    </location>
</feature>
<dbReference type="EMBL" id="KK784985">
    <property type="protein sequence ID" value="KDO55364.1"/>
    <property type="molecule type" value="Genomic_DNA"/>
</dbReference>
<evidence type="ECO:0000259" key="3">
    <source>
        <dbReference type="PROSITE" id="PS50089"/>
    </source>
</evidence>
<evidence type="ECO:0000256" key="1">
    <source>
        <dbReference type="PROSITE-ProRule" id="PRU00175"/>
    </source>
</evidence>
<feature type="region of interest" description="Disordered" evidence="2">
    <location>
        <begin position="85"/>
        <end position="110"/>
    </location>
</feature>
<name>A0A067EJL0_CITSI</name>
<proteinExistence type="predicted"/>
<dbReference type="GO" id="GO:0008270">
    <property type="term" value="F:zinc ion binding"/>
    <property type="evidence" value="ECO:0007669"/>
    <property type="project" value="UniProtKB-KW"/>
</dbReference>
<feature type="domain" description="RING-type" evidence="3">
    <location>
        <begin position="700"/>
        <end position="756"/>
    </location>
</feature>
<feature type="region of interest" description="Disordered" evidence="2">
    <location>
        <begin position="1"/>
        <end position="24"/>
    </location>
</feature>
<protein>
    <recommendedName>
        <fullName evidence="3">RING-type domain-containing protein</fullName>
    </recommendedName>
</protein>
<keyword evidence="1" id="KW-0863">Zinc-finger</keyword>
<dbReference type="InterPro" id="IPR001841">
    <property type="entry name" value="Znf_RING"/>
</dbReference>
<organism evidence="4 5">
    <name type="scientific">Citrus sinensis</name>
    <name type="common">Sweet orange</name>
    <name type="synonym">Citrus aurantium var. sinensis</name>
    <dbReference type="NCBI Taxonomy" id="2711"/>
    <lineage>
        <taxon>Eukaryota</taxon>
        <taxon>Viridiplantae</taxon>
        <taxon>Streptophyta</taxon>
        <taxon>Embryophyta</taxon>
        <taxon>Tracheophyta</taxon>
        <taxon>Spermatophyta</taxon>
        <taxon>Magnoliopsida</taxon>
        <taxon>eudicotyledons</taxon>
        <taxon>Gunneridae</taxon>
        <taxon>Pentapetalae</taxon>
        <taxon>rosids</taxon>
        <taxon>malvids</taxon>
        <taxon>Sapindales</taxon>
        <taxon>Rutaceae</taxon>
        <taxon>Aurantioideae</taxon>
        <taxon>Citrus</taxon>
    </lineage>
</organism>
<dbReference type="AlphaFoldDB" id="A0A067EJL0"/>
<dbReference type="PANTHER" id="PTHR31150:SF2">
    <property type="entry name" value="RING_U-BOX SUPERFAMILY PROTEIN"/>
    <property type="match status" value="1"/>
</dbReference>
<gene>
    <name evidence="4" type="ORF">CISIN_1g004343mg</name>
</gene>
<keyword evidence="1" id="KW-0862">Zinc</keyword>